<comment type="caution">
    <text evidence="3">The sequence shown here is derived from an EMBL/GenBank/DDBJ whole genome shotgun (WGS) entry which is preliminary data.</text>
</comment>
<accession>A0A8H3XII0</accession>
<gene>
    <name evidence="3" type="ORF">F8M41_025542</name>
</gene>
<proteinExistence type="predicted"/>
<dbReference type="PROSITE" id="PS50048">
    <property type="entry name" value="ZN2_CY6_FUNGAL_2"/>
    <property type="match status" value="1"/>
</dbReference>
<protein>
    <submittedName>
        <fullName evidence="3">Transcription factor predicted</fullName>
    </submittedName>
</protein>
<evidence type="ECO:0000256" key="1">
    <source>
        <dbReference type="ARBA" id="ARBA00023242"/>
    </source>
</evidence>
<reference evidence="3 4" key="1">
    <citation type="journal article" date="2019" name="Environ. Microbiol.">
        <title>At the nexus of three kingdoms: the genome of the mycorrhizal fungus Gigaspora margarita provides insights into plant, endobacterial and fungal interactions.</title>
        <authorList>
            <person name="Venice F."/>
            <person name="Ghignone S."/>
            <person name="Salvioli di Fossalunga A."/>
            <person name="Amselem J."/>
            <person name="Novero M."/>
            <person name="Xianan X."/>
            <person name="Sedzielewska Toro K."/>
            <person name="Morin E."/>
            <person name="Lipzen A."/>
            <person name="Grigoriev I.V."/>
            <person name="Henrissat B."/>
            <person name="Martin F.M."/>
            <person name="Bonfante P."/>
        </authorList>
    </citation>
    <scope>NUCLEOTIDE SEQUENCE [LARGE SCALE GENOMIC DNA]</scope>
    <source>
        <strain evidence="3 4">BEG34</strain>
    </source>
</reference>
<dbReference type="OrthoDB" id="2123952at2759"/>
<evidence type="ECO:0000313" key="3">
    <source>
        <dbReference type="EMBL" id="KAF0469435.1"/>
    </source>
</evidence>
<evidence type="ECO:0000259" key="2">
    <source>
        <dbReference type="PROSITE" id="PS50048"/>
    </source>
</evidence>
<dbReference type="InterPro" id="IPR001138">
    <property type="entry name" value="Zn2Cys6_DnaBD"/>
</dbReference>
<dbReference type="SMART" id="SM00066">
    <property type="entry name" value="GAL4"/>
    <property type="match status" value="1"/>
</dbReference>
<dbReference type="AlphaFoldDB" id="A0A8H3XII0"/>
<dbReference type="GO" id="GO:0000981">
    <property type="term" value="F:DNA-binding transcription factor activity, RNA polymerase II-specific"/>
    <property type="evidence" value="ECO:0007669"/>
    <property type="project" value="InterPro"/>
</dbReference>
<dbReference type="EMBL" id="WTPW01000919">
    <property type="protein sequence ID" value="KAF0469435.1"/>
    <property type="molecule type" value="Genomic_DNA"/>
</dbReference>
<keyword evidence="4" id="KW-1185">Reference proteome</keyword>
<feature type="domain" description="Zn(2)-C6 fungal-type" evidence="2">
    <location>
        <begin position="11"/>
        <end position="41"/>
    </location>
</feature>
<evidence type="ECO:0000313" key="4">
    <source>
        <dbReference type="Proteomes" id="UP000439903"/>
    </source>
</evidence>
<dbReference type="PROSITE" id="PS00463">
    <property type="entry name" value="ZN2_CY6_FUNGAL_1"/>
    <property type="match status" value="1"/>
</dbReference>
<dbReference type="Pfam" id="PF00172">
    <property type="entry name" value="Zn_clus"/>
    <property type="match status" value="1"/>
</dbReference>
<sequence length="308" mass="34503">MEGKRKKNAEACDFCRGQKKRCDKVGNSCVKCRKRRIDCTYSRNSSKRHCQGDPSHNCNFQLRANELPEFLSAGDSDDLDGAPEFTYLDGDILQAHSNFDLHGSPEFTHMDGDILQTDFNESPKLASVEIDVQHFQNGIGLSTNADGHQSEIFPGNLYESYDFVNNFHKTNTPQALIKQSVCKASQIIQQLSCLDLILSENQNLQPQISSSLRDLSDLNKILDLYSSQFHQLLNELQESNSTNTNALQEDEANQCTVLEPRMASSINQSSDIGQCWNTSQSLTDRAMNINIQGDHQTAPTNQHSFSGF</sequence>
<dbReference type="GO" id="GO:0008270">
    <property type="term" value="F:zinc ion binding"/>
    <property type="evidence" value="ECO:0007669"/>
    <property type="project" value="InterPro"/>
</dbReference>
<dbReference type="Proteomes" id="UP000439903">
    <property type="component" value="Unassembled WGS sequence"/>
</dbReference>
<dbReference type="CDD" id="cd00067">
    <property type="entry name" value="GAL4"/>
    <property type="match status" value="1"/>
</dbReference>
<dbReference type="InterPro" id="IPR050797">
    <property type="entry name" value="Carb_Metab_Trans_Reg"/>
</dbReference>
<dbReference type="PANTHER" id="PTHR31668">
    <property type="entry name" value="GLUCOSE TRANSPORT TRANSCRIPTION REGULATOR RGT1-RELATED-RELATED"/>
    <property type="match status" value="1"/>
</dbReference>
<dbReference type="InterPro" id="IPR036864">
    <property type="entry name" value="Zn2-C6_fun-type_DNA-bd_sf"/>
</dbReference>
<dbReference type="Gene3D" id="4.10.240.10">
    <property type="entry name" value="Zn(2)-C6 fungal-type DNA-binding domain"/>
    <property type="match status" value="1"/>
</dbReference>
<organism evidence="3 4">
    <name type="scientific">Gigaspora margarita</name>
    <dbReference type="NCBI Taxonomy" id="4874"/>
    <lineage>
        <taxon>Eukaryota</taxon>
        <taxon>Fungi</taxon>
        <taxon>Fungi incertae sedis</taxon>
        <taxon>Mucoromycota</taxon>
        <taxon>Glomeromycotina</taxon>
        <taxon>Glomeromycetes</taxon>
        <taxon>Diversisporales</taxon>
        <taxon>Gigasporaceae</taxon>
        <taxon>Gigaspora</taxon>
    </lineage>
</organism>
<dbReference type="SUPFAM" id="SSF57701">
    <property type="entry name" value="Zn2/Cys6 DNA-binding domain"/>
    <property type="match status" value="1"/>
</dbReference>
<name>A0A8H3XII0_GIGMA</name>
<keyword evidence="1" id="KW-0539">Nucleus</keyword>